<dbReference type="InterPro" id="IPR051472">
    <property type="entry name" value="T3SS_Stator/FliH"/>
</dbReference>
<evidence type="ECO:0000256" key="2">
    <source>
        <dbReference type="ARBA" id="ARBA00006602"/>
    </source>
</evidence>
<evidence type="ECO:0000259" key="7">
    <source>
        <dbReference type="Pfam" id="PF02108"/>
    </source>
</evidence>
<evidence type="ECO:0000256" key="5">
    <source>
        <dbReference type="ARBA" id="ARBA00022927"/>
    </source>
</evidence>
<comment type="caution">
    <text evidence="8">The sequence shown here is derived from an EMBL/GenBank/DDBJ whole genome shotgun (WGS) entry which is preliminary data.</text>
</comment>
<evidence type="ECO:0000313" key="9">
    <source>
        <dbReference type="Proteomes" id="UP000629365"/>
    </source>
</evidence>
<proteinExistence type="inferred from homology"/>
<evidence type="ECO:0000256" key="6">
    <source>
        <dbReference type="ARBA" id="ARBA00023225"/>
    </source>
</evidence>
<evidence type="ECO:0000256" key="3">
    <source>
        <dbReference type="ARBA" id="ARBA00022448"/>
    </source>
</evidence>
<keyword evidence="3" id="KW-0813">Transport</keyword>
<protein>
    <recommendedName>
        <fullName evidence="7">Flagellar assembly protein FliH/Type III secretion system HrpE domain-containing protein</fullName>
    </recommendedName>
</protein>
<keyword evidence="9" id="KW-1185">Reference proteome</keyword>
<dbReference type="PANTHER" id="PTHR34982:SF1">
    <property type="entry name" value="FLAGELLAR ASSEMBLY PROTEIN FLIH"/>
    <property type="match status" value="1"/>
</dbReference>
<evidence type="ECO:0000313" key="8">
    <source>
        <dbReference type="EMBL" id="GGD75073.1"/>
    </source>
</evidence>
<dbReference type="Proteomes" id="UP000629365">
    <property type="component" value="Unassembled WGS sequence"/>
</dbReference>
<dbReference type="EMBL" id="BMCM01000002">
    <property type="protein sequence ID" value="GGD75073.1"/>
    <property type="molecule type" value="Genomic_DNA"/>
</dbReference>
<accession>A0ABQ1RNG6</accession>
<dbReference type="RefSeq" id="WP_188436195.1">
    <property type="nucleotide sequence ID" value="NZ_BMCM01000002.1"/>
</dbReference>
<dbReference type="PANTHER" id="PTHR34982">
    <property type="entry name" value="YOP PROTEINS TRANSLOCATION PROTEIN L"/>
    <property type="match status" value="1"/>
</dbReference>
<dbReference type="InterPro" id="IPR018035">
    <property type="entry name" value="Flagellar_FliH/T3SS_HrpE"/>
</dbReference>
<comment type="similarity">
    <text evidence="2">Belongs to the FliH family.</text>
</comment>
<reference evidence="9" key="1">
    <citation type="journal article" date="2019" name="Int. J. Syst. Evol. Microbiol.">
        <title>The Global Catalogue of Microorganisms (GCM) 10K type strain sequencing project: providing services to taxonomists for standard genome sequencing and annotation.</title>
        <authorList>
            <consortium name="The Broad Institute Genomics Platform"/>
            <consortium name="The Broad Institute Genome Sequencing Center for Infectious Disease"/>
            <person name="Wu L."/>
            <person name="Ma J."/>
        </authorList>
    </citation>
    <scope>NUCLEOTIDE SEQUENCE [LARGE SCALE GENOMIC DNA]</scope>
    <source>
        <strain evidence="9">CCM 7640</strain>
    </source>
</reference>
<feature type="domain" description="Flagellar assembly protein FliH/Type III secretion system HrpE" evidence="7">
    <location>
        <begin position="72"/>
        <end position="187"/>
    </location>
</feature>
<keyword evidence="5" id="KW-0653">Protein transport</keyword>
<evidence type="ECO:0000256" key="1">
    <source>
        <dbReference type="ARBA" id="ARBA00003041"/>
    </source>
</evidence>
<name>A0ABQ1RNG6_9MICO</name>
<comment type="function">
    <text evidence="1">Needed for flagellar regrowth and assembly.</text>
</comment>
<organism evidence="8 9">
    <name type="scientific">Microbacterium murale</name>
    <dbReference type="NCBI Taxonomy" id="1081040"/>
    <lineage>
        <taxon>Bacteria</taxon>
        <taxon>Bacillati</taxon>
        <taxon>Actinomycetota</taxon>
        <taxon>Actinomycetes</taxon>
        <taxon>Micrococcales</taxon>
        <taxon>Microbacteriaceae</taxon>
        <taxon>Microbacterium</taxon>
    </lineage>
</organism>
<sequence length="201" mass="21476">MSIDAFSPAVFPRLHGSGMNAERERARLRGYADGHAEGFRAGSAVAALAHEQALAERVARDAEDARTLERAVAVLHAAARSLSDRERSLTAPTRTQVLERAVELAEIILAGELADAEASASASIRRAVSAVESEQVRELRLNPDDLRTLERLGALPTGFVLTGDETLSRGDAVAMLESGHIDARVGAALERARRAVTEHPV</sequence>
<gene>
    <name evidence="8" type="ORF">GCM10007269_17640</name>
</gene>
<keyword evidence="4" id="KW-1005">Bacterial flagellum biogenesis</keyword>
<dbReference type="Pfam" id="PF02108">
    <property type="entry name" value="FliH"/>
    <property type="match status" value="1"/>
</dbReference>
<evidence type="ECO:0000256" key="4">
    <source>
        <dbReference type="ARBA" id="ARBA00022795"/>
    </source>
</evidence>
<keyword evidence="6" id="KW-1006">Bacterial flagellum protein export</keyword>